<dbReference type="PANTHER" id="PTHR38700">
    <property type="entry name" value="YALI0E22418P"/>
    <property type="match status" value="1"/>
</dbReference>
<dbReference type="PROSITE" id="PS50003">
    <property type="entry name" value="PH_DOMAIN"/>
    <property type="match status" value="1"/>
</dbReference>
<dbReference type="SMART" id="SM00233">
    <property type="entry name" value="PH"/>
    <property type="match status" value="1"/>
</dbReference>
<organism evidence="3 4">
    <name type="scientific">Basidiobolus meristosporus CBS 931.73</name>
    <dbReference type="NCBI Taxonomy" id="1314790"/>
    <lineage>
        <taxon>Eukaryota</taxon>
        <taxon>Fungi</taxon>
        <taxon>Fungi incertae sedis</taxon>
        <taxon>Zoopagomycota</taxon>
        <taxon>Entomophthoromycotina</taxon>
        <taxon>Basidiobolomycetes</taxon>
        <taxon>Basidiobolales</taxon>
        <taxon>Basidiobolaceae</taxon>
        <taxon>Basidiobolus</taxon>
    </lineage>
</organism>
<evidence type="ECO:0008006" key="5">
    <source>
        <dbReference type="Google" id="ProtNLM"/>
    </source>
</evidence>
<dbReference type="InParanoid" id="A0A1Y1YK19"/>
<gene>
    <name evidence="3" type="ORF">K493DRAFT_214910</name>
</gene>
<dbReference type="GO" id="GO:0007165">
    <property type="term" value="P:signal transduction"/>
    <property type="evidence" value="ECO:0007669"/>
    <property type="project" value="InterPro"/>
</dbReference>
<dbReference type="InterPro" id="IPR000159">
    <property type="entry name" value="RA_dom"/>
</dbReference>
<name>A0A1Y1YK19_9FUNG</name>
<dbReference type="InterPro" id="IPR001849">
    <property type="entry name" value="PH_domain"/>
</dbReference>
<dbReference type="Gene3D" id="3.10.20.90">
    <property type="entry name" value="Phosphatidylinositol 3-kinase Catalytic Subunit, Chain A, domain 1"/>
    <property type="match status" value="1"/>
</dbReference>
<dbReference type="Gene3D" id="2.30.29.30">
    <property type="entry name" value="Pleckstrin-homology domain (PH domain)/Phosphotyrosine-binding domain (PTB)"/>
    <property type="match status" value="1"/>
</dbReference>
<proteinExistence type="predicted"/>
<feature type="domain" description="PH" evidence="1">
    <location>
        <begin position="96"/>
        <end position="203"/>
    </location>
</feature>
<dbReference type="STRING" id="1314790.A0A1Y1YK19"/>
<dbReference type="Proteomes" id="UP000193498">
    <property type="component" value="Unassembled WGS sequence"/>
</dbReference>
<evidence type="ECO:0000259" key="1">
    <source>
        <dbReference type="PROSITE" id="PS50003"/>
    </source>
</evidence>
<sequence>RIYIDDADHFEIVHMTSLTTAETLIADMQEKSHIDGSDQWTLFELANDYGIERPLRDWDVISDTIESWEANSSNALVLRRYTLRSTLTVDGLVEHYPTLSGWMYLEMKKHKWQKKHFVLKEGAIYFSKDIKGTNEQFLCALSNFDIYTLTKSRKKAPTEFIFSLKSSDSVHLFENAEDFVHFICVESGDALKEWVLGLRQAKVSSSSSQGWRMEANADSG</sequence>
<evidence type="ECO:0000259" key="2">
    <source>
        <dbReference type="PROSITE" id="PS50200"/>
    </source>
</evidence>
<evidence type="ECO:0000313" key="4">
    <source>
        <dbReference type="Proteomes" id="UP000193498"/>
    </source>
</evidence>
<evidence type="ECO:0000313" key="3">
    <source>
        <dbReference type="EMBL" id="ORX98096.1"/>
    </source>
</evidence>
<dbReference type="SUPFAM" id="SSF54236">
    <property type="entry name" value="Ubiquitin-like"/>
    <property type="match status" value="1"/>
</dbReference>
<dbReference type="SUPFAM" id="SSF50729">
    <property type="entry name" value="PH domain-like"/>
    <property type="match status" value="1"/>
</dbReference>
<dbReference type="InterPro" id="IPR011993">
    <property type="entry name" value="PH-like_dom_sf"/>
</dbReference>
<dbReference type="PROSITE" id="PS50200">
    <property type="entry name" value="RA"/>
    <property type="match status" value="1"/>
</dbReference>
<feature type="non-terminal residue" evidence="3">
    <location>
        <position position="1"/>
    </location>
</feature>
<dbReference type="OrthoDB" id="43122at2759"/>
<reference evidence="3 4" key="1">
    <citation type="submission" date="2016-07" db="EMBL/GenBank/DDBJ databases">
        <title>Pervasive Adenine N6-methylation of Active Genes in Fungi.</title>
        <authorList>
            <consortium name="DOE Joint Genome Institute"/>
            <person name="Mondo S.J."/>
            <person name="Dannebaum R.O."/>
            <person name="Kuo R.C."/>
            <person name="Labutti K."/>
            <person name="Haridas S."/>
            <person name="Kuo A."/>
            <person name="Salamov A."/>
            <person name="Ahrendt S.R."/>
            <person name="Lipzen A."/>
            <person name="Sullivan W."/>
            <person name="Andreopoulos W.B."/>
            <person name="Clum A."/>
            <person name="Lindquist E."/>
            <person name="Daum C."/>
            <person name="Ramamoorthy G.K."/>
            <person name="Gryganskyi A."/>
            <person name="Culley D."/>
            <person name="Magnuson J.K."/>
            <person name="James T.Y."/>
            <person name="O'Malley M.A."/>
            <person name="Stajich J.E."/>
            <person name="Spatafora J.W."/>
            <person name="Visel A."/>
            <person name="Grigoriev I.V."/>
        </authorList>
    </citation>
    <scope>NUCLEOTIDE SEQUENCE [LARGE SCALE GENOMIC DNA]</scope>
    <source>
        <strain evidence="3 4">CBS 931.73</strain>
    </source>
</reference>
<dbReference type="AlphaFoldDB" id="A0A1Y1YK19"/>
<protein>
    <recommendedName>
        <fullName evidence="5">PH domain-containing protein</fullName>
    </recommendedName>
</protein>
<dbReference type="Pfam" id="PF21989">
    <property type="entry name" value="RA_2"/>
    <property type="match status" value="1"/>
</dbReference>
<dbReference type="EMBL" id="MCFE01000120">
    <property type="protein sequence ID" value="ORX98096.1"/>
    <property type="molecule type" value="Genomic_DNA"/>
</dbReference>
<accession>A0A1Y1YK19</accession>
<dbReference type="PANTHER" id="PTHR38700:SF1">
    <property type="entry name" value="PH DOMAIN-CONTAINING PROTEIN"/>
    <property type="match status" value="1"/>
</dbReference>
<keyword evidence="4" id="KW-1185">Reference proteome</keyword>
<feature type="domain" description="Ras-associating" evidence="2">
    <location>
        <begin position="1"/>
        <end position="83"/>
    </location>
</feature>
<dbReference type="InterPro" id="IPR029071">
    <property type="entry name" value="Ubiquitin-like_domsf"/>
</dbReference>
<comment type="caution">
    <text evidence="3">The sequence shown here is derived from an EMBL/GenBank/DDBJ whole genome shotgun (WGS) entry which is preliminary data.</text>
</comment>
<dbReference type="Pfam" id="PF00169">
    <property type="entry name" value="PH"/>
    <property type="match status" value="1"/>
</dbReference>